<dbReference type="STRING" id="697329.Rumal_3037"/>
<feature type="chain" id="PRO_5003209921" description="Dockerin domain-containing protein" evidence="2">
    <location>
        <begin position="21"/>
        <end position="164"/>
    </location>
</feature>
<name>E6UEB2_RUMA7</name>
<sequence precursor="true">MKKVTAIAAAIVLSAGLAVAIIPSFGALAEGDDVIELPILPIGNSSAADDTSRTDIPDSSSPNNECSEISTPESHPYDDGGSGNDNLADSIFDSEIDDKKEPVKGDLNGDRIVNVTDLSRLAAYIKGKKDLPFPDAADINNSGKIDVTDLSKLAAHIKGKKFLG</sequence>
<feature type="region of interest" description="Disordered" evidence="1">
    <location>
        <begin position="46"/>
        <end position="108"/>
    </location>
</feature>
<dbReference type="SUPFAM" id="SSF63446">
    <property type="entry name" value="Type I dockerin domain"/>
    <property type="match status" value="1"/>
</dbReference>
<dbReference type="InterPro" id="IPR002105">
    <property type="entry name" value="Dockerin_1_rpt"/>
</dbReference>
<dbReference type="KEGG" id="ral:Rumal_3037"/>
<accession>E6UEB2</accession>
<protein>
    <recommendedName>
        <fullName evidence="3">Dockerin domain-containing protein</fullName>
    </recommendedName>
</protein>
<dbReference type="Gene3D" id="1.10.1330.10">
    <property type="entry name" value="Dockerin domain"/>
    <property type="match status" value="1"/>
</dbReference>
<proteinExistence type="predicted"/>
<dbReference type="InterPro" id="IPR016134">
    <property type="entry name" value="Dockerin_dom"/>
</dbReference>
<dbReference type="InterPro" id="IPR036439">
    <property type="entry name" value="Dockerin_dom_sf"/>
</dbReference>
<organism evidence="4 5">
    <name type="scientific">Ruminococcus albus (strain ATCC 27210 / DSM 20455 / JCM 14654 / NCDO 2250 / 7)</name>
    <dbReference type="NCBI Taxonomy" id="697329"/>
    <lineage>
        <taxon>Bacteria</taxon>
        <taxon>Bacillati</taxon>
        <taxon>Bacillota</taxon>
        <taxon>Clostridia</taxon>
        <taxon>Eubacteriales</taxon>
        <taxon>Oscillospiraceae</taxon>
        <taxon>Ruminococcus</taxon>
    </lineage>
</organism>
<dbReference type="EMBL" id="CP002403">
    <property type="protein sequence ID" value="ADU23502.1"/>
    <property type="molecule type" value="Genomic_DNA"/>
</dbReference>
<feature type="signal peptide" evidence="2">
    <location>
        <begin position="1"/>
        <end position="20"/>
    </location>
</feature>
<dbReference type="eggNOG" id="COG3209">
    <property type="taxonomic scope" value="Bacteria"/>
</dbReference>
<evidence type="ECO:0000313" key="4">
    <source>
        <dbReference type="EMBL" id="ADU23502.1"/>
    </source>
</evidence>
<evidence type="ECO:0000313" key="5">
    <source>
        <dbReference type="Proteomes" id="UP000006919"/>
    </source>
</evidence>
<dbReference type="Pfam" id="PF00404">
    <property type="entry name" value="Dockerin_1"/>
    <property type="match status" value="1"/>
</dbReference>
<feature type="compositionally biased region" description="Basic and acidic residues" evidence="1">
    <location>
        <begin position="97"/>
        <end position="108"/>
    </location>
</feature>
<dbReference type="InterPro" id="IPR018247">
    <property type="entry name" value="EF_Hand_1_Ca_BS"/>
</dbReference>
<gene>
    <name evidence="4" type="ordered locus">Rumal_3037</name>
</gene>
<dbReference type="PROSITE" id="PS00018">
    <property type="entry name" value="EF_HAND_1"/>
    <property type="match status" value="2"/>
</dbReference>
<evidence type="ECO:0000259" key="3">
    <source>
        <dbReference type="PROSITE" id="PS51766"/>
    </source>
</evidence>
<feature type="domain" description="Dockerin" evidence="3">
    <location>
        <begin position="100"/>
        <end position="164"/>
    </location>
</feature>
<dbReference type="HOGENOM" id="CLU_1617793_0_0_9"/>
<evidence type="ECO:0000256" key="1">
    <source>
        <dbReference type="SAM" id="MobiDB-lite"/>
    </source>
</evidence>
<keyword evidence="2" id="KW-0732">Signal</keyword>
<dbReference type="OrthoDB" id="1816029at2"/>
<dbReference type="RefSeq" id="WP_013499611.1">
    <property type="nucleotide sequence ID" value="NC_014833.1"/>
</dbReference>
<dbReference type="Proteomes" id="UP000006919">
    <property type="component" value="Chromosome"/>
</dbReference>
<dbReference type="GO" id="GO:0000272">
    <property type="term" value="P:polysaccharide catabolic process"/>
    <property type="evidence" value="ECO:0007669"/>
    <property type="project" value="InterPro"/>
</dbReference>
<evidence type="ECO:0000256" key="2">
    <source>
        <dbReference type="SAM" id="SignalP"/>
    </source>
</evidence>
<dbReference type="CDD" id="cd14256">
    <property type="entry name" value="Dockerin_I"/>
    <property type="match status" value="1"/>
</dbReference>
<dbReference type="AlphaFoldDB" id="E6UEB2"/>
<feature type="compositionally biased region" description="Polar residues" evidence="1">
    <location>
        <begin position="57"/>
        <end position="73"/>
    </location>
</feature>
<dbReference type="GO" id="GO:0004553">
    <property type="term" value="F:hydrolase activity, hydrolyzing O-glycosyl compounds"/>
    <property type="evidence" value="ECO:0007669"/>
    <property type="project" value="InterPro"/>
</dbReference>
<reference evidence="4 5" key="1">
    <citation type="journal article" date="2011" name="J. Bacteriol.">
        <title>Complete genome of the cellulolytic ruminal bacterium Ruminococcus albus 7.</title>
        <authorList>
            <person name="Suen G."/>
            <person name="Stevenson D.M."/>
            <person name="Bruce D.C."/>
            <person name="Chertkov O."/>
            <person name="Copeland A."/>
            <person name="Cheng J.F."/>
            <person name="Detter C."/>
            <person name="Detter J.C."/>
            <person name="Goodwin L.A."/>
            <person name="Han C.S."/>
            <person name="Hauser L.J."/>
            <person name="Ivanova N.N."/>
            <person name="Kyrpides N.C."/>
            <person name="Land M.L."/>
            <person name="Lapidus A."/>
            <person name="Lucas S."/>
            <person name="Ovchinnikova G."/>
            <person name="Pitluck S."/>
            <person name="Tapia R."/>
            <person name="Woyke T."/>
            <person name="Boyum J."/>
            <person name="Mead D."/>
            <person name="Weimer P.J."/>
        </authorList>
    </citation>
    <scope>NUCLEOTIDE SEQUENCE [LARGE SCALE GENOMIC DNA]</scope>
    <source>
        <strain evidence="5">ATCC 27210 / DSM 20455 / JCM 14654 / NCDO 2250 / 7</strain>
    </source>
</reference>
<dbReference type="PROSITE" id="PS51766">
    <property type="entry name" value="DOCKERIN"/>
    <property type="match status" value="1"/>
</dbReference>